<dbReference type="SUPFAM" id="SSF47598">
    <property type="entry name" value="Ribbon-helix-helix"/>
    <property type="match status" value="1"/>
</dbReference>
<keyword evidence="3" id="KW-1185">Reference proteome</keyword>
<accession>A0ABW3ZRX9</accession>
<dbReference type="InterPro" id="IPR013321">
    <property type="entry name" value="Arc_rbn_hlx_hlx"/>
</dbReference>
<evidence type="ECO:0000259" key="1">
    <source>
        <dbReference type="Pfam" id="PF12651"/>
    </source>
</evidence>
<name>A0ABW3ZRX9_9BACI</name>
<dbReference type="RefSeq" id="WP_382398039.1">
    <property type="nucleotide sequence ID" value="NZ_JBHTNH010000004.1"/>
</dbReference>
<proteinExistence type="predicted"/>
<gene>
    <name evidence="2" type="ORF">ACFQ4A_04605</name>
</gene>
<feature type="domain" description="Predicted DNA-binding protein ribbon-helix-helix" evidence="1">
    <location>
        <begin position="5"/>
        <end position="45"/>
    </location>
</feature>
<protein>
    <submittedName>
        <fullName evidence="2">CopG family transcriptional regulator</fullName>
    </submittedName>
</protein>
<reference evidence="3" key="1">
    <citation type="journal article" date="2019" name="Int. J. Syst. Evol. Microbiol.">
        <title>The Global Catalogue of Microorganisms (GCM) 10K type strain sequencing project: providing services to taxonomists for standard genome sequencing and annotation.</title>
        <authorList>
            <consortium name="The Broad Institute Genomics Platform"/>
            <consortium name="The Broad Institute Genome Sequencing Center for Infectious Disease"/>
            <person name="Wu L."/>
            <person name="Ma J."/>
        </authorList>
    </citation>
    <scope>NUCLEOTIDE SEQUENCE [LARGE SCALE GENOMIC DNA]</scope>
    <source>
        <strain evidence="3">CCUG 54822</strain>
    </source>
</reference>
<dbReference type="Pfam" id="PF12651">
    <property type="entry name" value="RHH_3"/>
    <property type="match status" value="1"/>
</dbReference>
<dbReference type="InterPro" id="IPR010985">
    <property type="entry name" value="Ribbon_hlx_hlx"/>
</dbReference>
<evidence type="ECO:0000313" key="2">
    <source>
        <dbReference type="EMBL" id="MFD1360948.1"/>
    </source>
</evidence>
<dbReference type="Gene3D" id="1.10.1220.10">
    <property type="entry name" value="Met repressor-like"/>
    <property type="match status" value="1"/>
</dbReference>
<sequence>MEDEKKVRKQIYLNPEQNRQVKQISARNSMTEAEIIREAVDHYLANNQMKQKDPLLELVGMVKKGEKMDPRSMIRIFI</sequence>
<evidence type="ECO:0000313" key="3">
    <source>
        <dbReference type="Proteomes" id="UP001597178"/>
    </source>
</evidence>
<dbReference type="InterPro" id="IPR038733">
    <property type="entry name" value="Predicted_DNA_bind_prot_RHH"/>
</dbReference>
<comment type="caution">
    <text evidence="2">The sequence shown here is derived from an EMBL/GenBank/DDBJ whole genome shotgun (WGS) entry which is preliminary data.</text>
</comment>
<dbReference type="EMBL" id="JBHTNH010000004">
    <property type="protein sequence ID" value="MFD1360948.1"/>
    <property type="molecule type" value="Genomic_DNA"/>
</dbReference>
<organism evidence="2 3">
    <name type="scientific">Lentibacillus salinarum</name>
    <dbReference type="NCBI Taxonomy" id="446820"/>
    <lineage>
        <taxon>Bacteria</taxon>
        <taxon>Bacillati</taxon>
        <taxon>Bacillota</taxon>
        <taxon>Bacilli</taxon>
        <taxon>Bacillales</taxon>
        <taxon>Bacillaceae</taxon>
        <taxon>Lentibacillus</taxon>
    </lineage>
</organism>
<dbReference type="CDD" id="cd21631">
    <property type="entry name" value="RHH_CopG_NikR-like"/>
    <property type="match status" value="1"/>
</dbReference>
<dbReference type="Proteomes" id="UP001597178">
    <property type="component" value="Unassembled WGS sequence"/>
</dbReference>